<feature type="chain" id="PRO_5046248005" description="DUF2946 domain-containing protein" evidence="1">
    <location>
        <begin position="27"/>
        <end position="116"/>
    </location>
</feature>
<evidence type="ECO:0000256" key="1">
    <source>
        <dbReference type="SAM" id="SignalP"/>
    </source>
</evidence>
<keyword evidence="1" id="KW-0732">Signal</keyword>
<reference evidence="2 3" key="1">
    <citation type="submission" date="2019-12" db="EMBL/GenBank/DDBJ databases">
        <title>Complete Genome Sequence of a Quorum-Sensing Bacterium,Rhodobacteraceae bacterium C31, Isolated from a marine microalgae symbiotic bacteria.</title>
        <authorList>
            <person name="Zhang Y."/>
        </authorList>
    </citation>
    <scope>NUCLEOTIDE SEQUENCE [LARGE SCALE GENOMIC DNA]</scope>
    <source>
        <strain evidence="2 3">C31</strain>
    </source>
</reference>
<dbReference type="Proteomes" id="UP000596387">
    <property type="component" value="Chromosome"/>
</dbReference>
<gene>
    <name evidence="2" type="ORF">GQA70_16410</name>
</gene>
<protein>
    <recommendedName>
        <fullName evidence="4">DUF2946 domain-containing protein</fullName>
    </recommendedName>
</protein>
<dbReference type="EMBL" id="CP047166">
    <property type="protein sequence ID" value="QRF67747.1"/>
    <property type="molecule type" value="Genomic_DNA"/>
</dbReference>
<accession>A0ABX7FD49</accession>
<evidence type="ECO:0000313" key="2">
    <source>
        <dbReference type="EMBL" id="QRF67747.1"/>
    </source>
</evidence>
<name>A0ABX7FD49_9RHOB</name>
<keyword evidence="3" id="KW-1185">Reference proteome</keyword>
<dbReference type="RefSeq" id="WP_156145622.1">
    <property type="nucleotide sequence ID" value="NZ_CP047166.1"/>
</dbReference>
<feature type="signal peptide" evidence="1">
    <location>
        <begin position="1"/>
        <end position="26"/>
    </location>
</feature>
<evidence type="ECO:0000313" key="3">
    <source>
        <dbReference type="Proteomes" id="UP000596387"/>
    </source>
</evidence>
<proteinExistence type="predicted"/>
<evidence type="ECO:0008006" key="4">
    <source>
        <dbReference type="Google" id="ProtNLM"/>
    </source>
</evidence>
<organism evidence="2 3">
    <name type="scientific">Ponticoccus alexandrii</name>
    <dbReference type="NCBI Taxonomy" id="1943633"/>
    <lineage>
        <taxon>Bacteria</taxon>
        <taxon>Pseudomonadati</taxon>
        <taxon>Pseudomonadota</taxon>
        <taxon>Alphaproteobacteria</taxon>
        <taxon>Rhodobacterales</taxon>
        <taxon>Roseobacteraceae</taxon>
        <taxon>Ponticoccus</taxon>
    </lineage>
</organism>
<sequence>MHRLLVVLFVLAIAVLAAVFPGAGQAAPHGGQGHAGPAHVHTVSEANPRAVLPCDDCGMTACPMADCLQEALPPELMATGGTGPSPERSATLCRSPGVETEVLVPPPRFAASPAFI</sequence>